<dbReference type="PANTHER" id="PTHR10887:SF495">
    <property type="entry name" value="HELICASE SENATAXIN ISOFORM X1-RELATED"/>
    <property type="match status" value="1"/>
</dbReference>
<feature type="coiled-coil region" evidence="24">
    <location>
        <begin position="2071"/>
        <end position="2105"/>
    </location>
</feature>
<feature type="domain" description="ExoN" evidence="27">
    <location>
        <begin position="4355"/>
        <end position="4620"/>
    </location>
</feature>
<evidence type="ECO:0000259" key="27">
    <source>
        <dbReference type="PROSITE" id="PS51953"/>
    </source>
</evidence>
<evidence type="ECO:0000259" key="28">
    <source>
        <dbReference type="PROSITE" id="PS51955"/>
    </source>
</evidence>
<dbReference type="GO" id="GO:0006508">
    <property type="term" value="P:proteolysis"/>
    <property type="evidence" value="ECO:0007669"/>
    <property type="project" value="UniProtKB-KW"/>
</dbReference>
<keyword evidence="15 23" id="KW-0269">Exonuclease</keyword>
<feature type="transmembrane region" description="Helical" evidence="26">
    <location>
        <begin position="1262"/>
        <end position="1279"/>
    </location>
</feature>
<feature type="transmembrane region" description="Helical" evidence="26">
    <location>
        <begin position="1203"/>
        <end position="1225"/>
    </location>
</feature>
<dbReference type="CDD" id="cd21402">
    <property type="entry name" value="ZBD_mv_SF1_Hel-like"/>
    <property type="match status" value="1"/>
</dbReference>
<dbReference type="Gene3D" id="3.40.50.300">
    <property type="entry name" value="P-loop containing nucleotide triphosphate hydrolases"/>
    <property type="match status" value="2"/>
</dbReference>
<keyword evidence="11" id="KW-0378">Hydrolase</keyword>
<dbReference type="InterPro" id="IPR046436">
    <property type="entry name" value="NIV_EXON"/>
</dbReference>
<reference evidence="29" key="1">
    <citation type="journal article" date="2016" name="Genome Announc.">
        <title>Genome Sequences of Five Arboviruses in Field-Captured Mosquitoes in a Unique Rural Environment of South Korea.</title>
        <authorList>
            <person name="Hang J."/>
            <person name="Klein T.A."/>
            <person name="Kim H.C."/>
            <person name="Yang Y."/>
            <person name="Jima D.D."/>
            <person name="Richardson J.H."/>
            <person name="Jarman R.G."/>
        </authorList>
    </citation>
    <scope>NUCLEOTIDE SEQUENCE</scope>
    <source>
        <strain evidence="29">A12.2520/ROK/2012</strain>
    </source>
</reference>
<feature type="active site" evidence="23">
    <location>
        <position position="4368"/>
    </location>
</feature>
<dbReference type="PROSITE" id="PS51955">
    <property type="entry name" value="NIV_2_O_MTASE"/>
    <property type="match status" value="1"/>
</dbReference>
<dbReference type="InterPro" id="IPR043502">
    <property type="entry name" value="DNA/RNA_pol_sf"/>
</dbReference>
<comment type="catalytic activity">
    <reaction evidence="21">
        <text>ATP + H2O = ADP + phosphate + H(+)</text>
        <dbReference type="Rhea" id="RHEA:13065"/>
        <dbReference type="ChEBI" id="CHEBI:15377"/>
        <dbReference type="ChEBI" id="CHEBI:15378"/>
        <dbReference type="ChEBI" id="CHEBI:30616"/>
        <dbReference type="ChEBI" id="CHEBI:43474"/>
        <dbReference type="ChEBI" id="CHEBI:456216"/>
        <dbReference type="EC" id="3.6.4.13"/>
    </reaction>
</comment>
<evidence type="ECO:0000256" key="12">
    <source>
        <dbReference type="ARBA" id="ARBA00022806"/>
    </source>
</evidence>
<evidence type="ECO:0000313" key="30">
    <source>
        <dbReference type="EMBL" id="AXL48241.1"/>
    </source>
</evidence>
<accession>A0A0S2RRB6</accession>
<evidence type="ECO:0000256" key="15">
    <source>
        <dbReference type="ARBA" id="ARBA00022839"/>
    </source>
</evidence>
<dbReference type="GO" id="GO:0003724">
    <property type="term" value="F:RNA helicase activity"/>
    <property type="evidence" value="ECO:0007669"/>
    <property type="project" value="UniProtKB-EC"/>
</dbReference>
<keyword evidence="6" id="KW-0808">Transferase</keyword>
<dbReference type="GO" id="GO:0004483">
    <property type="term" value="F:methyltransferase cap1 activity"/>
    <property type="evidence" value="ECO:0007669"/>
    <property type="project" value="InterPro"/>
</dbReference>
<evidence type="ECO:0000256" key="8">
    <source>
        <dbReference type="ARBA" id="ARBA00022695"/>
    </source>
</evidence>
<sequence>MTYHDYALKDNVVLKRDQKLALDNFVTEVIQFWTPILTTLLLLAYALRKIMHNPFVGPISDNPLKRALQWIIFVFTRRNLYYQTPVFARDESRLNIFLHNDFARLDRNTLNGYCKICNLYGHNHTDKHNPTIDALVLAKTCKLLRYNDKVTKPLAYTVHNIRAYEKNTKTFADTFGTTTTNIPTKYALAPKKAVSELTTIESNLGPIYVNNTIAYPHLGFIAYDNKQHLQELLANVTVVLDTLMVYTQYELDDATMNIRKSDITLSFVNDFDLTNALTNELKDPRTPWLLKAKKTSNKASEQDDDTEAEDTQKNKRKGKQLKPQTQLLQHTLAKQTKFARRQPFLSFGPTYMTLLCLISIMSPTYATVCTTYEPLDQADLYCNNLQNLTIAKYHAYANYEQLHRQCFSIDGAEFKDLIRLSVSNALNLNNVIKPVPRADYILKAFSNALPLNTHVLSDYNTILDLQILMQFYNLNGSHVLYTETYSEGEDYAGKVVQLLAQGTGGICKAPACILFTGLATTATDVEVKVTERLTKRIKHQEHGKPLHINPSCRKTCYCMHKPEVKPEPIETVKYAPQAEFYTQLRYFQNHELQMYDDFEMGVLRYNNYTLNTFIYSNETCILTRGVHCVYNPEHFAITRVYNNLGNYLECGVNQEFCESLQQEFMFNEPQLVITESLAVEVPTQYHKICDNHYTALQVKYPLIEKLFWSNFNVSVNRALAVKEPATFIIVHDTVAIIKTIIADIIEIMEECYDNTAIKLTHHDFNKLEYMEDYSRILVKYKPLLEQHKIMLIEDIDLITVPAARALFSIFDTYTPLVNGVFVLGTLNHKRYNETLAFNYYNDQTPTSYVDGILNANWQLLEDHTRQPLITRVADNVHTILARQLVTPPAKIAATMPKVPTLNNTSKVINTLTHYSAHLLQAVGSDSTQAYTYINSSVHNITDYVNDSVHNITDYVYTVYNSTKNHIVTRYNNMLMAAYDIQLNFYNQYPLRQDFYHKGIRAFDLGQVCDFLHHTDTIVLYQDCINQKLDTIYVIKLRYGQNANGYHMYPLKQPHTKQTIYELSDAIGFVYKDSKYNYFRTLFTNPGEYVLTIRENYLEYCKSDISPTPAFAPDATLQCYAYITGIQVIDNFIAEFGLFLMLYTAALIIILALAITIRDSTMMMFLKLSIIFAYTFGPLLLTPKVFGSYIFVSFYNMLPYTSNTSYGCLLMMGALAITVIDLFAYMTQRYRSEFTKNILQLATLLFEIVAITKYILIPYICTSYGLVLTIIVSYVAYRYIQSQRPNYLKATVSNATAHADWVAYRNTTREKTDEAAKSNLSKIINTSIADINKDQFLECVYLAACHRATVAASTYNPKHYLHIPNYNTKIMFARDNELMNYSVLSTDLKNKSAASNPSISHIVLEMPVAINPLIKYTTKTCVSSLRGAVVNGYIYIQRHLFGSKKQEFEACYNNGKGLLNCKNLDRSKYDIDSAELIGTLIRIPLHDKQSIPHISLHPDPLSYNGPVTLYLSRYDTELNKDVLCVHTGFMSEGHHDIKTVFGDCGGMLFDPKGRLLGLHCAGSDDVVFMDTTTGKSNIWTSYKLQHPSEIMITLNNEINLPNPTNYDFETTKVVYQHPLRNVCATLETLQHLTNKTNAKLPYDPRLLSDFNITAEQYAQYGYNIDYNNFVNNFNRYTTTTIGTKSFETCIKYGLMDNKKVEYYNQTATIFNPPEHSSSGFDNTMDVLYVFVYMFTHTHPAFYIAAACVFCLFFVKMNKYLKMILSSIIFTIPHIYVNYYYGLVYMPLKWRKQITALAIRYNPYTAVALRYNKNLNIAKDVAKELGTPKNLCTHLSTLLKCIKPYAAFNDLSQVINNVDDLMANWANTYNAEELLKQYIDEIYKLYPILFVVFEKIENYEDQIKTILSYISDTGEFDLNGFEIHFDEKEHTTNIVDTNVEDIHDKLMAEKASLIALKNMNLEFDIETINNANIGELVRYLIISSTPDTLDRDLLSRTTELLVRHIHQLRDDSEHNENLITLLSEIYKHKDFLTASHLTSNLRDRNYIMNNLVRVIALFNKQINMQVAQKQYEARRIEDLRKKESKQIMEQNNRIRKMQRQNQNIASAIVHMVHACFANRFMLQNEAQKIMKALLGSDLELDPTDAEMQYYTAYRNGQVLTNQAIVTNFTTLTTILWTGNGYQTVPSMCGAQEFTCTATHKHGYFNCTMEIKDAWYKHAEECTKCKSYYRTNKHPRCGAIYDTTVKRYPTLSNFIARYRSCPACMPCTQCLSRREPGCESASYHIADTAHYQNQAYLTPINIKPDNLEYNFVDINNGDVNAIYNGRIWLMRRTTAITPPPARYRNITNLKLKQTDPEGYYYISEVCPTDLAILNAMINQIQLKLLDRTVLNNENHVENDNTIKFNNPLNDTTLDDLRTKHKHLLVMKLRPDSEHHFIEVLNFVRMNNLPIFIAHVTYADNTVNHATIYINYLQAWRNEILDDVTTTCDILEKIIKHPLDFSRWARTLSRNSNVARYHQLCTTTNAGIRHTIDISCNKTSISYIDEVNNNVNVKIKSHIVKEHKIYEMLINQYPNLFLIEHKLVNDTIPHLLRYNMTALSFADLYGLIKEENWHPIYDTLPQVTYHKINDDLLLKIKSHTPSPQHTCCMLCRRFLVEFGLLLHKLNYKVFETTRAMLTHYDFVLTADNVDLNGILDFEDYKLRKCTVAYDVKSQLRIMQPYYHALYSFYEHTGMYFISQPIYNSIVDPSLDLIQQFELAVEATRNLPLDAKFDDTPLYRPTIQHLAEYLKLNIYAMEPEPLWNCYDTMDCPQIELPGIDNAITSIITKPTRPLSEYIELNHTTVKNFDGDIYCKVNHNEINNLQDILYCMPTDATIHELYIVDHPYELESHNRMLRTSLNIWLHNLYDANVNLSHFDSINYDKTRKASFPIVGTVPAITLRDCEICQDEIPDDLKDVYDFGSCVHAKAQLSDYTTPRKLNPLIEFDPALLRHGEFLPNNDYAYTMKTKPDHLIDRELKDYIDSTGLTALIPPLDINPAVHDPETTYSSSYYIKTPSEPSIRQDLELFNQNTAGSVSPTVFLMAIELLHQLLTEEISASDGKPNCPMVPSEVPVRNKHKSAGTPYRKFGDSEFMRELYGNYRDAIVYHKRHSADQQLTLTINKVAPSKNHRDRTILAISINKSEPGRSLYRWNLDKIKYTSSLGGPILIGFTAQYGGWDKLYKYLYKNSPADNPDTAEHAVLGGKDYPKWDRRISNMLQLTTTTVLYSLIDPNTQRKLNNATPAQTWHEYMAETTQVLYDYLVFGNELYQKPGGVTSGNSRTADGNSLLHLLIDFYAIISQLIQSTPENVHLEVNLRNALCKTVFTRIPSDYIDSSCVTLRNTDTLHTIRQRVAKGAYLSDDGLIVIDPRIIRYDDFMSVSHLISHYMIAQNKHKYHIDAIQRYAREFLSQDTIKFGDMVYPIPEFGRMYTAMLLSDNKNTLDPQINITRLLALFSYLYIYYFKYEDQPTHPTLKFLDALRTYIENKLNTTDEIFLDCIKVPDLQDVEFDLKNCDLYENFDYLWGLDQSSAYMDYLCKYKHRYRNLSLFKRQLIQHHEEAQLHNENKLMNKGKLITYNCYVCGENAYLTCATCERAFCNSADTNHGSHMEQHLQYSGHTCLYLNCKTVKCQHCFTTDINLLYTTGRDHYCESHKPKNAVRILNYNDNTKLPPLLYLCVTDTKRVTFYEQCYINYTKAHPTYAISKEQFMSLIQLYLHQDYTLPVNQLANRIRVSLQLSSYGVVRPYHQLIMQLTKLESKVLDSSVVDIPITLINSQEIGTYYIEIPREHKLDQHSTYSYLIGTREVSFTPNYYRLSSTNTHIWQTDTQIPNYCTFIRQRRLNTLSAILRNTTQHVPEFTRLLLEWNQQLPITAKPFAEFKPSLKIPAQPNVTDNINTLLKELNEKRFKIMFGGPGTGKSHTLSILINHLHEKGLRILVYTPSHQSANALLYKIANLIKRRTIQNPGLVRIITDGMKEEIKPHPYITYRTNMLDKDRICVTTIQSFSTVQHVKDVDLVILDEFSLTSDNYLLTGLAHLKPSTRVLFSGDPRQLSGVDEIRKPLQSRFHTLINYYTETYPREVHVLKYHFRCHPSIFQYFKDLYYADKDMECATSIADRIIRPLNPINTVQVSEPTFRNQGVILNQDEADKVLEILVLVNQTLALHSSYEYQPTIAIICSYKSQLQNFISLQQQKILSENVNLSTIDSAQGDEFDIVILCLSQINNFTLNPNRFNVAISRAKSVLFITVPPIDKNPAFLFKDVYATLHKHNLTYFKIYNTSGKAILSLDSPTTLKTKAEKMTYTNVRHLDKNTHTMQRKFPMNIVMDDCICFDAEFLNPRDNVQEPVMLSYGFSSKYGKRRIAGIPVRYIKDKFNRIVPQKYNYKDNNKPLTSTYTCDWMRKQHPEQYKHLLTSVMQGIRNDTTVDLKPLLNFCVDNMHVKPVIVTWSGASDHCFLKAHTLYPDISTVCNITTRCTSQPIYASPQGRHTYYLCQYHAHQLKDHINITHFVNLEIIDLKVDRNQYTDERTLRVYHNDYLKLTLDLDNVASNSLTDCHTRYCRTVHAPATPHDPLDDAIMTQCIYQSFVLSHLENLAYEPQANLKAFTSMDYRLKNFNPEMCKLRRELQKVWYSQYTNTNKTHCNMGCGKEPLQQALHNIDVLQGKSNPQNNMNTHTCDSEEHIYFDSHWYKDGGFTKPSYIFSDINKEHYYKLGTTGLCLYLNSKYAKYVHEYRTVSGNDVFKSLYSPYCDLGRKPHQAEIEPSCSIPDCIITSNIGERFQTLVCNVHKDQMDIISKIAQATKYGYQFIYTGKTLLNNHAALSKAPHNWDHLTLEIPGYNTRKQHSSHMTTKALGILHILQDSMLYTNRKTLNPNLPVILPGSASYLGDTVLANEMAKTLKQTKFIHIDPRLKIDNHTTHHRKTLMDMLDIGYTTELIISDIHDNKNPWIPELMTYTLKYLIDTGTLIMKITSRGATEDVIQQLEDLSKNFTYVRVCNLNAVTFSSELWIVFANKRKPPVQGWTSHELRAELRKHWYSMTRNIIQPLMRSRQSVFRYSPK</sequence>
<dbReference type="GO" id="GO:0016020">
    <property type="term" value="C:membrane"/>
    <property type="evidence" value="ECO:0007669"/>
    <property type="project" value="UniProtKB-SubCell"/>
</dbReference>
<comment type="subcellular location">
    <subcellularLocation>
        <location evidence="1">Membrane</location>
    </subcellularLocation>
</comment>
<evidence type="ECO:0000256" key="20">
    <source>
        <dbReference type="ARBA" id="ARBA00029611"/>
    </source>
</evidence>
<keyword evidence="16" id="KW-0067">ATP-binding</keyword>
<evidence type="ECO:0000256" key="13">
    <source>
        <dbReference type="ARBA" id="ARBA00022807"/>
    </source>
</evidence>
<dbReference type="InterPro" id="IPR045055">
    <property type="entry name" value="DNA2/NAM7-like"/>
</dbReference>
<keyword evidence="5" id="KW-0645">Protease</keyword>
<evidence type="ECO:0000313" key="31">
    <source>
        <dbReference type="EMBL" id="AXL48253.1"/>
    </source>
</evidence>
<keyword evidence="4" id="KW-0489">Methyltransferase</keyword>
<feature type="active site" evidence="23">
    <location>
        <position position="4608"/>
    </location>
</feature>
<evidence type="ECO:0000256" key="7">
    <source>
        <dbReference type="ARBA" id="ARBA00022692"/>
    </source>
</evidence>
<keyword evidence="18 26" id="KW-1133">Transmembrane helix</keyword>
<dbReference type="EMBL" id="MH520102">
    <property type="protein sequence ID" value="AXL48241.1"/>
    <property type="molecule type" value="Genomic_RNA"/>
</dbReference>
<reference evidence="30" key="2">
    <citation type="submission" date="2018-06" db="EMBL/GenBank/DDBJ databases">
        <title>Genome Sequences of Alphamesonivirus 1 in Mosquitoes from the Republic of Korea.</title>
        <authorList>
            <person name="Hang J."/>
            <person name="Sanborn M.A."/>
            <person name="Fung C.K."/>
            <person name="Figueroa K.L."/>
            <person name="Kim H.-C."/>
            <person name="Klein T.A."/>
            <person name="Jarman R.G."/>
        </authorList>
    </citation>
    <scope>NUCLEOTIDE SEQUENCE</scope>
    <source>
        <strain evidence="30">16-0840/ROK/2016</strain>
        <strain evidence="31">16-0970/ROK/2016</strain>
    </source>
</reference>
<feature type="active site" evidence="23">
    <location>
        <position position="4366"/>
    </location>
</feature>
<evidence type="ECO:0000256" key="16">
    <source>
        <dbReference type="ARBA" id="ARBA00022840"/>
    </source>
</evidence>
<dbReference type="InterPro" id="IPR041679">
    <property type="entry name" value="DNA2/NAM7-like_C"/>
</dbReference>
<evidence type="ECO:0000256" key="9">
    <source>
        <dbReference type="ARBA" id="ARBA00022722"/>
    </source>
</evidence>
<keyword evidence="12" id="KW-0347">Helicase</keyword>
<dbReference type="InterPro" id="IPR027417">
    <property type="entry name" value="P-loop_NTPase"/>
</dbReference>
<dbReference type="Pfam" id="PF13604">
    <property type="entry name" value="AAA_30"/>
    <property type="match status" value="1"/>
</dbReference>
<dbReference type="InterPro" id="IPR003593">
    <property type="entry name" value="AAA+_ATPase"/>
</dbReference>
<dbReference type="Pfam" id="PF13087">
    <property type="entry name" value="AAA_12"/>
    <property type="match status" value="1"/>
</dbReference>
<feature type="transmembrane region" description="Helical" evidence="26">
    <location>
        <begin position="1725"/>
        <end position="1753"/>
    </location>
</feature>
<dbReference type="EMBL" id="MH520104">
    <property type="protein sequence ID" value="AXL48253.1"/>
    <property type="molecule type" value="Genomic_RNA"/>
</dbReference>
<feature type="region of interest" description="Disordered" evidence="25">
    <location>
        <begin position="3097"/>
        <end position="3116"/>
    </location>
</feature>
<feature type="active site" evidence="23">
    <location>
        <position position="4603"/>
    </location>
</feature>
<keyword evidence="7 26" id="KW-0812">Transmembrane</keyword>
<evidence type="ECO:0000256" key="21">
    <source>
        <dbReference type="ARBA" id="ARBA00047984"/>
    </source>
</evidence>
<dbReference type="EMBL" id="KU095838">
    <property type="protein sequence ID" value="ALP32023.1"/>
    <property type="molecule type" value="Genomic_RNA"/>
</dbReference>
<keyword evidence="13" id="KW-0788">Thiol protease</keyword>
<dbReference type="GO" id="GO:0004197">
    <property type="term" value="F:cysteine-type endopeptidase activity"/>
    <property type="evidence" value="ECO:0007669"/>
    <property type="project" value="InterPro"/>
</dbReference>
<feature type="active site" evidence="23">
    <location>
        <position position="4485"/>
    </location>
</feature>
<dbReference type="GO" id="GO:0005524">
    <property type="term" value="F:ATP binding"/>
    <property type="evidence" value="ECO:0007669"/>
    <property type="project" value="UniProtKB-KW"/>
</dbReference>
<evidence type="ECO:0000256" key="10">
    <source>
        <dbReference type="ARBA" id="ARBA00022741"/>
    </source>
</evidence>
<evidence type="ECO:0000256" key="24">
    <source>
        <dbReference type="SAM" id="Coils"/>
    </source>
</evidence>
<evidence type="ECO:0000256" key="14">
    <source>
        <dbReference type="ARBA" id="ARBA00022833"/>
    </source>
</evidence>
<evidence type="ECO:0000256" key="3">
    <source>
        <dbReference type="ARBA" id="ARBA00022484"/>
    </source>
</evidence>
<dbReference type="InterPro" id="IPR038599">
    <property type="entry name" value="LAP1C-like_C_sf"/>
</dbReference>
<dbReference type="PANTHER" id="PTHR10887">
    <property type="entry name" value="DNA2/NAM7 HELICASE FAMILY"/>
    <property type="match status" value="1"/>
</dbReference>
<dbReference type="GO" id="GO:0003968">
    <property type="term" value="F:RNA-directed RNA polymerase activity"/>
    <property type="evidence" value="ECO:0007669"/>
    <property type="project" value="UniProtKB-KW"/>
</dbReference>
<feature type="transmembrane region" description="Helical" evidence="26">
    <location>
        <begin position="1168"/>
        <end position="1191"/>
    </location>
</feature>
<proteinExistence type="predicted"/>
<keyword evidence="24" id="KW-0175">Coiled coil</keyword>
<keyword evidence="17" id="KW-0693">Viral RNA replication</keyword>
<feature type="transmembrane region" description="Helical" evidence="26">
    <location>
        <begin position="1759"/>
        <end position="1779"/>
    </location>
</feature>
<keyword evidence="8" id="KW-0548">Nucleotidyltransferase</keyword>
<dbReference type="InterPro" id="IPR046438">
    <property type="entry name" value="NIV_2_O_MTASE"/>
</dbReference>
<feature type="transmembrane region" description="Helical" evidence="26">
    <location>
        <begin position="1135"/>
        <end position="1156"/>
    </location>
</feature>
<dbReference type="Gene3D" id="3.40.50.12190">
    <property type="match status" value="1"/>
</dbReference>
<dbReference type="GO" id="GO:0032259">
    <property type="term" value="P:methylation"/>
    <property type="evidence" value="ECO:0007669"/>
    <property type="project" value="UniProtKB-KW"/>
</dbReference>
<evidence type="ECO:0000256" key="23">
    <source>
        <dbReference type="PROSITE-ProRule" id="PRU01298"/>
    </source>
</evidence>
<evidence type="ECO:0000256" key="19">
    <source>
        <dbReference type="ARBA" id="ARBA00023136"/>
    </source>
</evidence>
<evidence type="ECO:0000313" key="29">
    <source>
        <dbReference type="EMBL" id="ALP32023.1"/>
    </source>
</evidence>
<keyword evidence="19 26" id="KW-0472">Membrane</keyword>
<dbReference type="SUPFAM" id="SSF52540">
    <property type="entry name" value="P-loop containing nucleoside triphosphate hydrolases"/>
    <property type="match status" value="1"/>
</dbReference>
<evidence type="ECO:0000256" key="17">
    <source>
        <dbReference type="ARBA" id="ARBA00022953"/>
    </source>
</evidence>
<dbReference type="Pfam" id="PF17222">
    <property type="entry name" value="Peptidase_C107"/>
    <property type="match status" value="1"/>
</dbReference>
<feature type="region of interest" description="Disordered" evidence="25">
    <location>
        <begin position="292"/>
        <end position="322"/>
    </location>
</feature>
<dbReference type="CDD" id="cd18808">
    <property type="entry name" value="SF1_C_Upf1"/>
    <property type="match status" value="1"/>
</dbReference>
<dbReference type="GO" id="GO:0000175">
    <property type="term" value="F:3'-5'-RNA exonuclease activity"/>
    <property type="evidence" value="ECO:0007669"/>
    <property type="project" value="InterPro"/>
</dbReference>
<keyword evidence="9 23" id="KW-0540">Nuclease</keyword>
<evidence type="ECO:0000256" key="26">
    <source>
        <dbReference type="SAM" id="Phobius"/>
    </source>
</evidence>
<evidence type="ECO:0000256" key="1">
    <source>
        <dbReference type="ARBA" id="ARBA00004370"/>
    </source>
</evidence>
<evidence type="ECO:0000256" key="6">
    <source>
        <dbReference type="ARBA" id="ARBA00022679"/>
    </source>
</evidence>
<keyword evidence="14" id="KW-0862">Zinc</keyword>
<evidence type="ECO:0000256" key="11">
    <source>
        <dbReference type="ARBA" id="ARBA00022801"/>
    </source>
</evidence>
<dbReference type="InterPro" id="IPR047187">
    <property type="entry name" value="SF1_C_Upf1"/>
</dbReference>
<comment type="catalytic activity">
    <reaction evidence="22">
        <text>ATP + H2O = ADP + phosphate + H(+)</text>
        <dbReference type="Rhea" id="RHEA:13065"/>
        <dbReference type="ChEBI" id="CHEBI:15377"/>
        <dbReference type="ChEBI" id="CHEBI:15378"/>
        <dbReference type="ChEBI" id="CHEBI:30616"/>
        <dbReference type="ChEBI" id="CHEBI:43474"/>
        <dbReference type="ChEBI" id="CHEBI:456216"/>
        <dbReference type="EC" id="3.6.4.12"/>
    </reaction>
</comment>
<evidence type="ECO:0000256" key="5">
    <source>
        <dbReference type="ARBA" id="ARBA00022670"/>
    </source>
</evidence>
<evidence type="ECO:0000256" key="18">
    <source>
        <dbReference type="ARBA" id="ARBA00022989"/>
    </source>
</evidence>
<evidence type="ECO:0000256" key="4">
    <source>
        <dbReference type="ARBA" id="ARBA00022603"/>
    </source>
</evidence>
<dbReference type="PROSITE" id="PS51953">
    <property type="entry name" value="NIV_EXON"/>
    <property type="match status" value="1"/>
</dbReference>
<dbReference type="GO" id="GO:0003678">
    <property type="term" value="F:DNA helicase activity"/>
    <property type="evidence" value="ECO:0007669"/>
    <property type="project" value="UniProtKB-EC"/>
</dbReference>
<organism evidence="29">
    <name type="scientific">Alphamesonivirus cavallyense</name>
    <dbReference type="NCBI Taxonomy" id="1312874"/>
    <lineage>
        <taxon>Viruses</taxon>
        <taxon>Riboviria</taxon>
        <taxon>Orthornavirae</taxon>
        <taxon>Pisuviricota</taxon>
        <taxon>Pisoniviricetes</taxon>
        <taxon>Nidovirales</taxon>
        <taxon>Mesnidovirineae</taxon>
        <taxon>Mesoniviridae</taxon>
        <taxon>Hexponivirinae</taxon>
        <taxon>Alphamesonivirus</taxon>
        <taxon>Namcalivirus</taxon>
    </lineage>
</organism>
<dbReference type="CDD" id="cd23187">
    <property type="entry name" value="Mesoniviridae_RdRp"/>
    <property type="match status" value="1"/>
</dbReference>
<evidence type="ECO:0000256" key="25">
    <source>
        <dbReference type="SAM" id="MobiDB-lite"/>
    </source>
</evidence>
<dbReference type="SUPFAM" id="SSF56672">
    <property type="entry name" value="DNA/RNA polymerases"/>
    <property type="match status" value="1"/>
</dbReference>
<evidence type="ECO:0000256" key="22">
    <source>
        <dbReference type="ARBA" id="ARBA00047995"/>
    </source>
</evidence>
<name>A0A0S2RRB6_9NIDO</name>
<dbReference type="InterPro" id="IPR033777">
    <property type="entry name" value="Peptidase_C107"/>
</dbReference>
<feature type="domain" description="Nidovirus-type SAM-dependent 2'-O-MTase" evidence="28">
    <location>
        <begin position="4848"/>
        <end position="5092"/>
    </location>
</feature>
<protein>
    <recommendedName>
        <fullName evidence="2">Replicase polyprotein 1ab</fullName>
    </recommendedName>
    <alternativeName>
        <fullName evidence="20">ORF1ab polyprotein</fullName>
    </alternativeName>
</protein>
<dbReference type="SMART" id="SM00382">
    <property type="entry name" value="AAA"/>
    <property type="match status" value="1"/>
</dbReference>
<keyword evidence="3" id="KW-0696">RNA-directed RNA polymerase</keyword>
<feature type="transmembrane region" description="Helical" evidence="26">
    <location>
        <begin position="30"/>
        <end position="47"/>
    </location>
</feature>
<keyword evidence="10" id="KW-0547">Nucleotide-binding</keyword>
<evidence type="ECO:0000256" key="2">
    <source>
        <dbReference type="ARBA" id="ARBA00022087"/>
    </source>
</evidence>
<gene>
    <name evidence="29" type="primary">ORF1ab</name>
</gene>